<evidence type="ECO:0000256" key="12">
    <source>
        <dbReference type="ARBA" id="ARBA00023170"/>
    </source>
</evidence>
<evidence type="ECO:0000313" key="20">
    <source>
        <dbReference type="Proteomes" id="UP000060602"/>
    </source>
</evidence>
<accession>A0A109XUZ6</accession>
<dbReference type="Gene3D" id="2.40.170.20">
    <property type="entry name" value="TonB-dependent receptor, beta-barrel domain"/>
    <property type="match status" value="1"/>
</dbReference>
<keyword evidence="6 14" id="KW-0812">Transmembrane</keyword>
<dbReference type="CDD" id="cd01347">
    <property type="entry name" value="ligand_gated_channel"/>
    <property type="match status" value="1"/>
</dbReference>
<evidence type="ECO:0000256" key="6">
    <source>
        <dbReference type="ARBA" id="ARBA00022692"/>
    </source>
</evidence>
<dbReference type="InterPro" id="IPR039426">
    <property type="entry name" value="TonB-dep_rcpt-like"/>
</dbReference>
<gene>
    <name evidence="19" type="ORF">AL504_00900</name>
</gene>
<dbReference type="GO" id="GO:0038023">
    <property type="term" value="F:signaling receptor activity"/>
    <property type="evidence" value="ECO:0007669"/>
    <property type="project" value="InterPro"/>
</dbReference>
<comment type="subcellular location">
    <subcellularLocation>
        <location evidence="1 14">Cell outer membrane</location>
        <topology evidence="1 14">Multi-pass membrane protein</topology>
    </subcellularLocation>
</comment>
<dbReference type="NCBIfam" id="TIGR01783">
    <property type="entry name" value="TonB-siderophor"/>
    <property type="match status" value="1"/>
</dbReference>
<dbReference type="GO" id="GO:0015344">
    <property type="term" value="F:siderophore uptake transmembrane transporter activity"/>
    <property type="evidence" value="ECO:0007669"/>
    <property type="project" value="TreeGrafter"/>
</dbReference>
<dbReference type="Proteomes" id="UP000060602">
    <property type="component" value="Chromosome"/>
</dbReference>
<name>A0A109XUZ6_ALCXX</name>
<keyword evidence="11 14" id="KW-0472">Membrane</keyword>
<dbReference type="InterPro" id="IPR010105">
    <property type="entry name" value="TonB_sidphr_rcpt"/>
</dbReference>
<proteinExistence type="inferred from homology"/>
<feature type="compositionally biased region" description="Polar residues" evidence="16">
    <location>
        <begin position="101"/>
        <end position="110"/>
    </location>
</feature>
<evidence type="ECO:0000256" key="13">
    <source>
        <dbReference type="ARBA" id="ARBA00023237"/>
    </source>
</evidence>
<keyword evidence="13 14" id="KW-0998">Cell outer membrane</keyword>
<evidence type="ECO:0000256" key="11">
    <source>
        <dbReference type="ARBA" id="ARBA00023136"/>
    </source>
</evidence>
<dbReference type="InterPro" id="IPR037066">
    <property type="entry name" value="Plug_dom_sf"/>
</dbReference>
<feature type="domain" description="TonB-dependent receptor plug" evidence="18">
    <location>
        <begin position="112"/>
        <end position="218"/>
    </location>
</feature>
<evidence type="ECO:0000256" key="16">
    <source>
        <dbReference type="SAM" id="MobiDB-lite"/>
    </source>
</evidence>
<keyword evidence="8" id="KW-0408">Iron</keyword>
<dbReference type="AlphaFoldDB" id="A0A109XUZ6"/>
<keyword evidence="3 14" id="KW-0813">Transport</keyword>
<dbReference type="InterPro" id="IPR036942">
    <property type="entry name" value="Beta-barrel_TonB_sf"/>
</dbReference>
<evidence type="ECO:0000256" key="7">
    <source>
        <dbReference type="ARBA" id="ARBA00022729"/>
    </source>
</evidence>
<dbReference type="EMBL" id="CP014060">
    <property type="protein sequence ID" value="AMG34743.2"/>
    <property type="molecule type" value="Genomic_DNA"/>
</dbReference>
<dbReference type="GO" id="GO:0009279">
    <property type="term" value="C:cell outer membrane"/>
    <property type="evidence" value="ECO:0007669"/>
    <property type="project" value="UniProtKB-SubCell"/>
</dbReference>
<dbReference type="Gene3D" id="2.170.130.10">
    <property type="entry name" value="TonB-dependent receptor, plug domain"/>
    <property type="match status" value="1"/>
</dbReference>
<keyword evidence="12 19" id="KW-0675">Receptor</keyword>
<keyword evidence="7" id="KW-0732">Signal</keyword>
<dbReference type="GO" id="GO:0015891">
    <property type="term" value="P:siderophore transport"/>
    <property type="evidence" value="ECO:0007669"/>
    <property type="project" value="InterPro"/>
</dbReference>
<evidence type="ECO:0000256" key="9">
    <source>
        <dbReference type="ARBA" id="ARBA00023065"/>
    </source>
</evidence>
<dbReference type="InterPro" id="IPR012910">
    <property type="entry name" value="Plug_dom"/>
</dbReference>
<dbReference type="PANTHER" id="PTHR32552:SF68">
    <property type="entry name" value="FERRICHROME OUTER MEMBRANE TRANSPORTER_PHAGE RECEPTOR"/>
    <property type="match status" value="1"/>
</dbReference>
<dbReference type="InterPro" id="IPR000531">
    <property type="entry name" value="Beta-barrel_TonB"/>
</dbReference>
<evidence type="ECO:0000256" key="4">
    <source>
        <dbReference type="ARBA" id="ARBA00022452"/>
    </source>
</evidence>
<evidence type="ECO:0000256" key="10">
    <source>
        <dbReference type="ARBA" id="ARBA00023077"/>
    </source>
</evidence>
<reference evidence="20" key="1">
    <citation type="submission" date="2015-12" db="EMBL/GenBank/DDBJ databases">
        <title>FDA dAtabase for Regulatory Grade micrObial Sequences (FDA-ARGOS): Supporting development and validation of Infectious Disease Dx tests.</title>
        <authorList>
            <person name="Case J."/>
            <person name="Tallon L."/>
            <person name="Sadzewicz L."/>
            <person name="Sengamalay N."/>
            <person name="Ott S."/>
            <person name="Godinez A."/>
            <person name="Nagaraj S."/>
            <person name="Nadendla S."/>
            <person name="Sichtig H."/>
        </authorList>
    </citation>
    <scope>NUCLEOTIDE SEQUENCE [LARGE SCALE GENOMIC DNA]</scope>
    <source>
        <strain evidence="20">FDAARGOS_147</strain>
    </source>
</reference>
<dbReference type="Pfam" id="PF07715">
    <property type="entry name" value="Plug"/>
    <property type="match status" value="1"/>
</dbReference>
<keyword evidence="9" id="KW-0406">Ion transport</keyword>
<organism evidence="19 20">
    <name type="scientific">Alcaligenes xylosoxydans xylosoxydans</name>
    <name type="common">Achromobacter xylosoxidans</name>
    <dbReference type="NCBI Taxonomy" id="85698"/>
    <lineage>
        <taxon>Bacteria</taxon>
        <taxon>Pseudomonadati</taxon>
        <taxon>Pseudomonadota</taxon>
        <taxon>Betaproteobacteria</taxon>
        <taxon>Burkholderiales</taxon>
        <taxon>Alcaligenaceae</taxon>
        <taxon>Achromobacter</taxon>
    </lineage>
</organism>
<dbReference type="PANTHER" id="PTHR32552">
    <property type="entry name" value="FERRICHROME IRON RECEPTOR-RELATED"/>
    <property type="match status" value="1"/>
</dbReference>
<evidence type="ECO:0000256" key="2">
    <source>
        <dbReference type="ARBA" id="ARBA00009810"/>
    </source>
</evidence>
<dbReference type="SUPFAM" id="SSF56935">
    <property type="entry name" value="Porins"/>
    <property type="match status" value="1"/>
</dbReference>
<dbReference type="FunFam" id="2.170.130.10:FF:000001">
    <property type="entry name" value="Catecholate siderophore TonB-dependent receptor"/>
    <property type="match status" value="1"/>
</dbReference>
<keyword evidence="10 15" id="KW-0798">TonB box</keyword>
<dbReference type="PROSITE" id="PS52016">
    <property type="entry name" value="TONB_DEPENDENT_REC_3"/>
    <property type="match status" value="1"/>
</dbReference>
<protein>
    <submittedName>
        <fullName evidence="19">TonB-dependent siderophore receptor</fullName>
    </submittedName>
</protein>
<evidence type="ECO:0000259" key="17">
    <source>
        <dbReference type="Pfam" id="PF00593"/>
    </source>
</evidence>
<feature type="domain" description="TonB-dependent receptor-like beta-barrel" evidence="17">
    <location>
        <begin position="298"/>
        <end position="730"/>
    </location>
</feature>
<evidence type="ECO:0000256" key="15">
    <source>
        <dbReference type="RuleBase" id="RU003357"/>
    </source>
</evidence>
<evidence type="ECO:0000256" key="14">
    <source>
        <dbReference type="PROSITE-ProRule" id="PRU01360"/>
    </source>
</evidence>
<keyword evidence="4 14" id="KW-1134">Transmembrane beta strand</keyword>
<evidence type="ECO:0000256" key="1">
    <source>
        <dbReference type="ARBA" id="ARBA00004571"/>
    </source>
</evidence>
<evidence type="ECO:0000256" key="8">
    <source>
        <dbReference type="ARBA" id="ARBA00023004"/>
    </source>
</evidence>
<feature type="region of interest" description="Disordered" evidence="16">
    <location>
        <begin position="83"/>
        <end position="110"/>
    </location>
</feature>
<evidence type="ECO:0000256" key="3">
    <source>
        <dbReference type="ARBA" id="ARBA00022448"/>
    </source>
</evidence>
<sequence length="762" mass="83708">MRRNIKWSLFKALSIHRASDMRWMWGCVPSNKRTTLMIFQSRARCASPRVLTVGFHLLLLALGPQPGAAQAAELAKEADAPTLPSVEVVGRPQDDGLVPRRSSSATRTDTPLIETPQSLSVVTREQMDARDVRSVNEAFRYAPGIATESWGAVTAYDDMSIRGFTTDNGPVDTFLDGMRLNRGIVFGGQQVDPFLLERMEVLRGPASVLYGTSTPGGVIALTSKLPREDAVRLIELEGGTSRYRRGSFDLGGKADERGTLLFRVVGTATNSDGQLDGTWLRRRAVAPSLTWQPSAATRFTLYARYQDDPGLGMISSVPGIGSVLPNPHGQLPPRFNVGEPGYDRFARTIRAVGYQFDQRLAGDWSMSLNGRHTRVDSDYSAVVLAALQPDLRTIDRQVLGSTERYDSFTLDNQLKGRFATGAARHDLLAGLVWEQMRGDGDYRTTYNGTKLDIYNPVYGASQPVPPKVMDKGVRSTLTGLYVQDQIALGNWHTTVGVRQDWSTIDSTDRLWHGGFTQKDQATTVRAGTLYRFTNGLAPYATYAQSFEPVNSLSASGKPFKPTRGELFEAGLKYQPENWEALFSAAIYNLTQTNVLSPDPSNPRMSVQSGEVRSRGLELEAQARLTAQWSVIAAYTWQNVEYTKGNANEVGRTPSRVPTHFGGVWLAWDASSGLGAALGVRHNGGSWGGYKTLQDFRVPGYTLVDAQLHYDLGRQVPSLKGAKVQLNVSNLTDKRYSGGCYDLDNGCFAGAGRVVSLKMAYQW</sequence>
<evidence type="ECO:0000313" key="19">
    <source>
        <dbReference type="EMBL" id="AMG34743.2"/>
    </source>
</evidence>
<comment type="similarity">
    <text evidence="2 14 15">Belongs to the TonB-dependent receptor family.</text>
</comment>
<evidence type="ECO:0000259" key="18">
    <source>
        <dbReference type="Pfam" id="PF07715"/>
    </source>
</evidence>
<evidence type="ECO:0000256" key="5">
    <source>
        <dbReference type="ARBA" id="ARBA00022496"/>
    </source>
</evidence>
<dbReference type="Pfam" id="PF00593">
    <property type="entry name" value="TonB_dep_Rec_b-barrel"/>
    <property type="match status" value="1"/>
</dbReference>
<keyword evidence="5" id="KW-0410">Iron transport</keyword>